<dbReference type="AlphaFoldDB" id="A0A1W9RZQ0"/>
<reference evidence="2" key="1">
    <citation type="submission" date="2017-03" db="EMBL/GenBank/DDBJ databases">
        <title>Novel pathways for hydrocarbon cycling and metabolic interdependencies in hydrothermal sediment communities.</title>
        <authorList>
            <person name="Dombrowski N."/>
            <person name="Seitz K."/>
            <person name="Teske A."/>
            <person name="Baker B."/>
        </authorList>
    </citation>
    <scope>NUCLEOTIDE SEQUENCE [LARGE SCALE GENOMIC DNA]</scope>
</reference>
<organism evidence="1 2">
    <name type="scientific">Candidatus Coatesbacteria bacterium 4484_99</name>
    <dbReference type="NCBI Taxonomy" id="1970774"/>
    <lineage>
        <taxon>Bacteria</taxon>
        <taxon>Candidatus Coatesiibacteriota</taxon>
    </lineage>
</organism>
<sequence length="228" mass="24799">MKWFAFLLLIIFPTFVLAVSSGGLGAFSTGLKALDMDSLNTSLSEHGYETLATNQFTLGGGGYALVWKRFLFGGEGYGILPNTLDGEEKTAKITMGYGFGSFGVAPVITKHFLIAPIIGFGGYGILMRLIPDDIERDFGGILDDPARISELTTSGFMTTFQCKAYFLFPFTSYEDRESGLTVGASAGYNWALRKGDWSLADFKVHNAPETSMDGFFIHVEVGGYGFNM</sequence>
<dbReference type="Proteomes" id="UP000192611">
    <property type="component" value="Unassembled WGS sequence"/>
</dbReference>
<name>A0A1W9RZQ0_9BACT</name>
<proteinExistence type="predicted"/>
<protein>
    <recommendedName>
        <fullName evidence="3">Outer membrane protein beta-barrel domain-containing protein</fullName>
    </recommendedName>
</protein>
<comment type="caution">
    <text evidence="1">The sequence shown here is derived from an EMBL/GenBank/DDBJ whole genome shotgun (WGS) entry which is preliminary data.</text>
</comment>
<evidence type="ECO:0000313" key="1">
    <source>
        <dbReference type="EMBL" id="OQX90069.1"/>
    </source>
</evidence>
<evidence type="ECO:0008006" key="3">
    <source>
        <dbReference type="Google" id="ProtNLM"/>
    </source>
</evidence>
<evidence type="ECO:0000313" key="2">
    <source>
        <dbReference type="Proteomes" id="UP000192611"/>
    </source>
</evidence>
<gene>
    <name evidence="1" type="ORF">B6D57_05045</name>
</gene>
<dbReference type="EMBL" id="NATQ01000107">
    <property type="protein sequence ID" value="OQX90069.1"/>
    <property type="molecule type" value="Genomic_DNA"/>
</dbReference>
<accession>A0A1W9RZQ0</accession>